<dbReference type="PROSITE" id="PS00108">
    <property type="entry name" value="PROTEIN_KINASE_ST"/>
    <property type="match status" value="1"/>
</dbReference>
<feature type="region of interest" description="Disordered" evidence="9">
    <location>
        <begin position="616"/>
        <end position="636"/>
    </location>
</feature>
<evidence type="ECO:0000259" key="10">
    <source>
        <dbReference type="PROSITE" id="PS50011"/>
    </source>
</evidence>
<dbReference type="InterPro" id="IPR000719">
    <property type="entry name" value="Prot_kinase_dom"/>
</dbReference>
<keyword evidence="5" id="KW-0418">Kinase</keyword>
<name>A0AAN7TJ01_9PEZI</name>
<feature type="domain" description="Protein kinase" evidence="10">
    <location>
        <begin position="275"/>
        <end position="597"/>
    </location>
</feature>
<dbReference type="EC" id="2.7.11.1" evidence="1"/>
<dbReference type="Pfam" id="PF00069">
    <property type="entry name" value="Pkinase"/>
    <property type="match status" value="1"/>
</dbReference>
<evidence type="ECO:0000313" key="11">
    <source>
        <dbReference type="EMBL" id="KAK5112745.1"/>
    </source>
</evidence>
<gene>
    <name evidence="11" type="ORF">LTR62_003843</name>
</gene>
<dbReference type="PANTHER" id="PTHR24343">
    <property type="entry name" value="SERINE/THREONINE KINASE"/>
    <property type="match status" value="1"/>
</dbReference>
<dbReference type="AlphaFoldDB" id="A0AAN7TJ01"/>
<evidence type="ECO:0000256" key="9">
    <source>
        <dbReference type="SAM" id="MobiDB-lite"/>
    </source>
</evidence>
<evidence type="ECO:0000256" key="1">
    <source>
        <dbReference type="ARBA" id="ARBA00012513"/>
    </source>
</evidence>
<feature type="region of interest" description="Disordered" evidence="9">
    <location>
        <begin position="1"/>
        <end position="224"/>
    </location>
</feature>
<evidence type="ECO:0000256" key="7">
    <source>
        <dbReference type="ARBA" id="ARBA00047899"/>
    </source>
</evidence>
<dbReference type="PANTHER" id="PTHR24343:SF191">
    <property type="entry name" value="SERINE_THREONINE PROTEIN KINASE"/>
    <property type="match status" value="1"/>
</dbReference>
<dbReference type="GO" id="GO:0030003">
    <property type="term" value="P:intracellular monoatomic cation homeostasis"/>
    <property type="evidence" value="ECO:0007669"/>
    <property type="project" value="TreeGrafter"/>
</dbReference>
<dbReference type="EMBL" id="JAVRRL010000028">
    <property type="protein sequence ID" value="KAK5112745.1"/>
    <property type="molecule type" value="Genomic_DNA"/>
</dbReference>
<evidence type="ECO:0000256" key="4">
    <source>
        <dbReference type="ARBA" id="ARBA00022741"/>
    </source>
</evidence>
<dbReference type="SUPFAM" id="SSF56112">
    <property type="entry name" value="Protein kinase-like (PK-like)"/>
    <property type="match status" value="1"/>
</dbReference>
<evidence type="ECO:0000256" key="3">
    <source>
        <dbReference type="ARBA" id="ARBA00022679"/>
    </source>
</evidence>
<sequence length="636" mass="70351">MALLARTPTQQKLRRTSTSASTSAMSESNGQPSPEDLRNKRTSTMPTPPSPKKGNFVSRHLPSIGHRRKSSAGPLQTLTRARSQVHIKAPPSQAQTPVPAQSSRPSLEKSGSSRLTQRQATSAPVVVPKADITVAEAESRSKVTPPPPLHEEAESSAESSAGVELHDSEQTDASNSSANEHDDHPDGEETGPDRTDSRTSGIRFQIDRVPEGHENRKESGSVQRRPSIFTRNAEGLNGVNEGVGSKARRLSTAVPREKLVVDECPLDKHFTFLNRMNKKPIGEGGAATVQLMNSKTASDGRSKDKIFACKEFRPWEAENETQDEYQRKIKSEFAIAKSLVHPNIVDTYQLCYSEHLSKWNHVMEWCEYGDLQDNLKGGHFSIEDKNCMFKQLMRGVDFLHSRGIAHRDLKSENLLLDKDGCLKIADFGTSEVFSGTHPGFQHCRRPSIIAEDAVIKTCEPGLVGSRPYMAPELLEHKDPYDPRAIDIWSCGIIYISMISLGVPWNAAVGEDRSYNAYASTWDDFIAKYSTDFDFISAGNGEDAPPMPAAVRSKVWKPILQFEMGAGVGQIRPLIFAMLHPDPKFRASARSIVASKAVERMPCCQQDGYSDDIRTRQRKALHHHCPPEKRGKKGRAG</sequence>
<evidence type="ECO:0000313" key="12">
    <source>
        <dbReference type="Proteomes" id="UP001310890"/>
    </source>
</evidence>
<dbReference type="PROSITE" id="PS50011">
    <property type="entry name" value="PROTEIN_KINASE_DOM"/>
    <property type="match status" value="1"/>
</dbReference>
<accession>A0AAN7TJ01</accession>
<feature type="compositionally biased region" description="Polar residues" evidence="9">
    <location>
        <begin position="92"/>
        <end position="122"/>
    </location>
</feature>
<proteinExistence type="predicted"/>
<keyword evidence="2" id="KW-0723">Serine/threonine-protein kinase</keyword>
<comment type="catalytic activity">
    <reaction evidence="8">
        <text>L-seryl-[protein] + ATP = O-phospho-L-seryl-[protein] + ADP + H(+)</text>
        <dbReference type="Rhea" id="RHEA:17989"/>
        <dbReference type="Rhea" id="RHEA-COMP:9863"/>
        <dbReference type="Rhea" id="RHEA-COMP:11604"/>
        <dbReference type="ChEBI" id="CHEBI:15378"/>
        <dbReference type="ChEBI" id="CHEBI:29999"/>
        <dbReference type="ChEBI" id="CHEBI:30616"/>
        <dbReference type="ChEBI" id="CHEBI:83421"/>
        <dbReference type="ChEBI" id="CHEBI:456216"/>
        <dbReference type="EC" id="2.7.11.1"/>
    </reaction>
</comment>
<protein>
    <recommendedName>
        <fullName evidence="1">non-specific serine/threonine protein kinase</fullName>
        <ecNumber evidence="1">2.7.11.1</ecNumber>
    </recommendedName>
</protein>
<evidence type="ECO:0000256" key="5">
    <source>
        <dbReference type="ARBA" id="ARBA00022777"/>
    </source>
</evidence>
<dbReference type="GO" id="GO:0005829">
    <property type="term" value="C:cytosol"/>
    <property type="evidence" value="ECO:0007669"/>
    <property type="project" value="TreeGrafter"/>
</dbReference>
<dbReference type="GO" id="GO:0004674">
    <property type="term" value="F:protein serine/threonine kinase activity"/>
    <property type="evidence" value="ECO:0007669"/>
    <property type="project" value="UniProtKB-KW"/>
</dbReference>
<keyword evidence="4" id="KW-0547">Nucleotide-binding</keyword>
<organism evidence="11 12">
    <name type="scientific">Meristemomyces frigidus</name>
    <dbReference type="NCBI Taxonomy" id="1508187"/>
    <lineage>
        <taxon>Eukaryota</taxon>
        <taxon>Fungi</taxon>
        <taxon>Dikarya</taxon>
        <taxon>Ascomycota</taxon>
        <taxon>Pezizomycotina</taxon>
        <taxon>Dothideomycetes</taxon>
        <taxon>Dothideomycetidae</taxon>
        <taxon>Mycosphaerellales</taxon>
        <taxon>Teratosphaeriaceae</taxon>
        <taxon>Meristemomyces</taxon>
    </lineage>
</organism>
<dbReference type="GO" id="GO:0005524">
    <property type="term" value="F:ATP binding"/>
    <property type="evidence" value="ECO:0007669"/>
    <property type="project" value="UniProtKB-KW"/>
</dbReference>
<reference evidence="11" key="1">
    <citation type="submission" date="2023-08" db="EMBL/GenBank/DDBJ databases">
        <title>Black Yeasts Isolated from many extreme environments.</title>
        <authorList>
            <person name="Coleine C."/>
            <person name="Stajich J.E."/>
            <person name="Selbmann L."/>
        </authorList>
    </citation>
    <scope>NUCLEOTIDE SEQUENCE</scope>
    <source>
        <strain evidence="11">CCFEE 5401</strain>
    </source>
</reference>
<keyword evidence="3" id="KW-0808">Transferase</keyword>
<dbReference type="InterPro" id="IPR011009">
    <property type="entry name" value="Kinase-like_dom_sf"/>
</dbReference>
<dbReference type="SMART" id="SM00220">
    <property type="entry name" value="S_TKc"/>
    <property type="match status" value="1"/>
</dbReference>
<feature type="compositionally biased region" description="Basic and acidic residues" evidence="9">
    <location>
        <begin position="205"/>
        <end position="219"/>
    </location>
</feature>
<evidence type="ECO:0000256" key="6">
    <source>
        <dbReference type="ARBA" id="ARBA00022840"/>
    </source>
</evidence>
<comment type="catalytic activity">
    <reaction evidence="7">
        <text>L-threonyl-[protein] + ATP = O-phospho-L-threonyl-[protein] + ADP + H(+)</text>
        <dbReference type="Rhea" id="RHEA:46608"/>
        <dbReference type="Rhea" id="RHEA-COMP:11060"/>
        <dbReference type="Rhea" id="RHEA-COMP:11605"/>
        <dbReference type="ChEBI" id="CHEBI:15378"/>
        <dbReference type="ChEBI" id="CHEBI:30013"/>
        <dbReference type="ChEBI" id="CHEBI:30616"/>
        <dbReference type="ChEBI" id="CHEBI:61977"/>
        <dbReference type="ChEBI" id="CHEBI:456216"/>
        <dbReference type="EC" id="2.7.11.1"/>
    </reaction>
</comment>
<dbReference type="Gene3D" id="1.10.510.10">
    <property type="entry name" value="Transferase(Phosphotransferase) domain 1"/>
    <property type="match status" value="1"/>
</dbReference>
<feature type="compositionally biased region" description="Low complexity" evidence="9">
    <location>
        <begin position="16"/>
        <end position="28"/>
    </location>
</feature>
<feature type="compositionally biased region" description="Polar residues" evidence="9">
    <location>
        <begin position="73"/>
        <end position="82"/>
    </location>
</feature>
<dbReference type="InterPro" id="IPR008271">
    <property type="entry name" value="Ser/Thr_kinase_AS"/>
</dbReference>
<comment type="caution">
    <text evidence="11">The sequence shown here is derived from an EMBL/GenBank/DDBJ whole genome shotgun (WGS) entry which is preliminary data.</text>
</comment>
<evidence type="ECO:0000256" key="8">
    <source>
        <dbReference type="ARBA" id="ARBA00048679"/>
    </source>
</evidence>
<evidence type="ECO:0000256" key="2">
    <source>
        <dbReference type="ARBA" id="ARBA00022527"/>
    </source>
</evidence>
<keyword evidence="6" id="KW-0067">ATP-binding</keyword>
<dbReference type="Proteomes" id="UP001310890">
    <property type="component" value="Unassembled WGS sequence"/>
</dbReference>